<dbReference type="EMBL" id="NCKV01005406">
    <property type="protein sequence ID" value="RWS24085.1"/>
    <property type="molecule type" value="Genomic_DNA"/>
</dbReference>
<keyword evidence="2" id="KW-0479">Metal-binding</keyword>
<dbReference type="GO" id="GO:0042393">
    <property type="term" value="F:histone binding"/>
    <property type="evidence" value="ECO:0007669"/>
    <property type="project" value="TreeGrafter"/>
</dbReference>
<feature type="compositionally biased region" description="Polar residues" evidence="8">
    <location>
        <begin position="384"/>
        <end position="397"/>
    </location>
</feature>
<sequence>STSGGLQLQLPTNATGQVPISNVTNKTPIVSKSTQLQLSSISSNIGTTQQVIASMKTGINPAATQMIKPMLPSQFAAANSHQIVISPYGMLPQPQQTILPANKAVLDAQKGKSFMLHNPIQPKSPILPTTAMTSQFKTQLNANQLITQASPAMIANQTQILGSFSAIPQAFLTPQSLMGQNSSPIFIRGPGQQDIGFIQTSSPQIQTVSGNPIYMNPNGGTMQVVQTNQTSCPGTSMAHSFISTSTPTTTSHVNSNVTTTSHSVSMGNVVQHPTIAPAPSNQTAIRPKPLRPSVGTQTAASPSQQKLAAETNLAMLKPIAAKTKTPVAPKCNVTTVTAKPAASVVSTQTLTSQQQAQESVVQKTSADISVPKVNTAKAKPVPAQKSSAAQTTISRSAPISAGSQTTPQQSSVQSAQVPPSTPQPVSTPSQTVPSPQLHQSSSTTTQHPEETSHSQLTQTKPPQKEKHIPPPPALPPKPKVEKRDAATEQDVELMGLSNEMKAPPQSKKAIVKPQVMTHVIDGYIIQESPNPFPVNGKYSDVICETTNKQEESIASLNQMIVTNGVESKAKMPQDVSKCENCGKTVPKSKNHTRKRKRFCSQNCVKSQNKQPKLGLFNPVKSSLTEFDISNIDNPLSTSEAELQSESFEVHDERKRMKMSKKSHGLLSTADTSATKSDACSSKTDSPETNGENISSVSTEIISNGSEDMSNRNSIAGVYIPTGGQNPIKWSVQDVFDFVRNLPGCQEYADEFRSQEIDGQALMLLKEDHLMSAMNMKLGPALKICSKINALREKADAAKLM</sequence>
<evidence type="ECO:0000256" key="7">
    <source>
        <dbReference type="PROSITE-ProRule" id="PRU00367"/>
    </source>
</evidence>
<feature type="region of interest" description="Disordered" evidence="8">
    <location>
        <begin position="276"/>
        <end position="303"/>
    </location>
</feature>
<evidence type="ECO:0000256" key="4">
    <source>
        <dbReference type="ARBA" id="ARBA00022833"/>
    </source>
</evidence>
<feature type="non-terminal residue" evidence="11">
    <location>
        <position position="1"/>
    </location>
</feature>
<dbReference type="InterPro" id="IPR001660">
    <property type="entry name" value="SAM"/>
</dbReference>
<dbReference type="Proteomes" id="UP000288716">
    <property type="component" value="Unassembled WGS sequence"/>
</dbReference>
<feature type="region of interest" description="Disordered" evidence="8">
    <location>
        <begin position="373"/>
        <end position="487"/>
    </location>
</feature>
<keyword evidence="3 7" id="KW-0863">Zinc-finger</keyword>
<dbReference type="PROSITE" id="PS51024">
    <property type="entry name" value="ZF_FCS"/>
    <property type="match status" value="1"/>
</dbReference>
<accession>A0A443S9K2</accession>
<evidence type="ECO:0000256" key="2">
    <source>
        <dbReference type="ARBA" id="ARBA00022723"/>
    </source>
</evidence>
<reference evidence="11 12" key="1">
    <citation type="journal article" date="2018" name="Gigascience">
        <title>Genomes of trombidid mites reveal novel predicted allergens and laterally-transferred genes associated with secondary metabolism.</title>
        <authorList>
            <person name="Dong X."/>
            <person name="Chaisiri K."/>
            <person name="Xia D."/>
            <person name="Armstrong S.D."/>
            <person name="Fang Y."/>
            <person name="Donnelly M.J."/>
            <person name="Kadowaki T."/>
            <person name="McGarry J.W."/>
            <person name="Darby A.C."/>
            <person name="Makepeace B.L."/>
        </authorList>
    </citation>
    <scope>NUCLEOTIDE SEQUENCE [LARGE SCALE GENOMIC DNA]</scope>
    <source>
        <strain evidence="11">UoL-UT</strain>
    </source>
</reference>
<evidence type="ECO:0000256" key="8">
    <source>
        <dbReference type="SAM" id="MobiDB-lite"/>
    </source>
</evidence>
<organism evidence="11 12">
    <name type="scientific">Leptotrombidium deliense</name>
    <dbReference type="NCBI Taxonomy" id="299467"/>
    <lineage>
        <taxon>Eukaryota</taxon>
        <taxon>Metazoa</taxon>
        <taxon>Ecdysozoa</taxon>
        <taxon>Arthropoda</taxon>
        <taxon>Chelicerata</taxon>
        <taxon>Arachnida</taxon>
        <taxon>Acari</taxon>
        <taxon>Acariformes</taxon>
        <taxon>Trombidiformes</taxon>
        <taxon>Prostigmata</taxon>
        <taxon>Anystina</taxon>
        <taxon>Parasitengona</taxon>
        <taxon>Trombiculoidea</taxon>
        <taxon>Trombiculidae</taxon>
        <taxon>Leptotrombidium</taxon>
    </lineage>
</organism>
<evidence type="ECO:0000256" key="5">
    <source>
        <dbReference type="ARBA" id="ARBA00023125"/>
    </source>
</evidence>
<dbReference type="GO" id="GO:0003677">
    <property type="term" value="F:DNA binding"/>
    <property type="evidence" value="ECO:0007669"/>
    <property type="project" value="UniProtKB-KW"/>
</dbReference>
<keyword evidence="6" id="KW-0539">Nucleus</keyword>
<dbReference type="STRING" id="299467.A0A443S9K2"/>
<proteinExistence type="predicted"/>
<keyword evidence="5" id="KW-0238">DNA-binding</keyword>
<feature type="domain" description="FCS-type" evidence="10">
    <location>
        <begin position="569"/>
        <end position="605"/>
    </location>
</feature>
<evidence type="ECO:0000256" key="3">
    <source>
        <dbReference type="ARBA" id="ARBA00022771"/>
    </source>
</evidence>
<dbReference type="CDD" id="cd09577">
    <property type="entry name" value="SAM_Ph1_2_3"/>
    <property type="match status" value="1"/>
</dbReference>
<evidence type="ECO:0000313" key="12">
    <source>
        <dbReference type="Proteomes" id="UP000288716"/>
    </source>
</evidence>
<dbReference type="SMART" id="SM00454">
    <property type="entry name" value="SAM"/>
    <property type="match status" value="1"/>
</dbReference>
<dbReference type="OrthoDB" id="5912862at2759"/>
<keyword evidence="4" id="KW-0862">Zinc</keyword>
<dbReference type="SUPFAM" id="SSF47769">
    <property type="entry name" value="SAM/Pointed domain"/>
    <property type="match status" value="1"/>
</dbReference>
<dbReference type="Pfam" id="PF00536">
    <property type="entry name" value="SAM_1"/>
    <property type="match status" value="1"/>
</dbReference>
<feature type="compositionally biased region" description="Low complexity" evidence="8">
    <location>
        <begin position="403"/>
        <end position="436"/>
    </location>
</feature>
<dbReference type="Gene3D" id="1.10.150.50">
    <property type="entry name" value="Transcription Factor, Ets-1"/>
    <property type="match status" value="1"/>
</dbReference>
<gene>
    <name evidence="11" type="ORF">B4U80_11260</name>
</gene>
<dbReference type="GO" id="GO:0045892">
    <property type="term" value="P:negative regulation of DNA-templated transcription"/>
    <property type="evidence" value="ECO:0007669"/>
    <property type="project" value="TreeGrafter"/>
</dbReference>
<dbReference type="Gene3D" id="3.30.60.160">
    <property type="match status" value="1"/>
</dbReference>
<comment type="caution">
    <text evidence="11">The sequence shown here is derived from an EMBL/GenBank/DDBJ whole genome shotgun (WGS) entry which is preliminary data.</text>
</comment>
<dbReference type="InterPro" id="IPR038603">
    <property type="entry name" value="Znf_FCS_sf"/>
</dbReference>
<feature type="compositionally biased region" description="Polar residues" evidence="8">
    <location>
        <begin position="437"/>
        <end position="446"/>
    </location>
</feature>
<dbReference type="AlphaFoldDB" id="A0A443S9K2"/>
<feature type="domain" description="SAM" evidence="9">
    <location>
        <begin position="729"/>
        <end position="793"/>
    </location>
</feature>
<dbReference type="InterPro" id="IPR050548">
    <property type="entry name" value="PcG_chromatin_remod_factors"/>
</dbReference>
<dbReference type="PANTHER" id="PTHR12247:SF138">
    <property type="entry name" value="POLYHOMEOTIC DISTAL, ISOFORM A-RELATED"/>
    <property type="match status" value="1"/>
</dbReference>
<feature type="compositionally biased region" description="Polar residues" evidence="8">
    <location>
        <begin position="668"/>
        <end position="692"/>
    </location>
</feature>
<dbReference type="InterPro" id="IPR012313">
    <property type="entry name" value="Znf_FCS"/>
</dbReference>
<feature type="compositionally biased region" description="Polar residues" evidence="8">
    <location>
        <begin position="294"/>
        <end position="303"/>
    </location>
</feature>
<dbReference type="GO" id="GO:0035102">
    <property type="term" value="C:PRC1 complex"/>
    <property type="evidence" value="ECO:0007669"/>
    <property type="project" value="TreeGrafter"/>
</dbReference>
<evidence type="ECO:0000259" key="9">
    <source>
        <dbReference type="PROSITE" id="PS50105"/>
    </source>
</evidence>
<dbReference type="PANTHER" id="PTHR12247">
    <property type="entry name" value="POLYCOMB GROUP PROTEIN"/>
    <property type="match status" value="1"/>
</dbReference>
<evidence type="ECO:0000313" key="11">
    <source>
        <dbReference type="EMBL" id="RWS24085.1"/>
    </source>
</evidence>
<feature type="compositionally biased region" description="Polar residues" evidence="8">
    <location>
        <begin position="637"/>
        <end position="646"/>
    </location>
</feature>
<evidence type="ECO:0000256" key="1">
    <source>
        <dbReference type="ARBA" id="ARBA00004123"/>
    </source>
</evidence>
<comment type="subcellular location">
    <subcellularLocation>
        <location evidence="1">Nucleus</location>
    </subcellularLocation>
</comment>
<dbReference type="InterPro" id="IPR013761">
    <property type="entry name" value="SAM/pointed_sf"/>
</dbReference>
<dbReference type="PROSITE" id="PS50105">
    <property type="entry name" value="SAM_DOMAIN"/>
    <property type="match status" value="1"/>
</dbReference>
<dbReference type="GO" id="GO:0003682">
    <property type="term" value="F:chromatin binding"/>
    <property type="evidence" value="ECO:0007669"/>
    <property type="project" value="TreeGrafter"/>
</dbReference>
<name>A0A443S9K2_9ACAR</name>
<dbReference type="GO" id="GO:0008270">
    <property type="term" value="F:zinc ion binding"/>
    <property type="evidence" value="ECO:0007669"/>
    <property type="project" value="UniProtKB-KW"/>
</dbReference>
<evidence type="ECO:0000259" key="10">
    <source>
        <dbReference type="PROSITE" id="PS51024"/>
    </source>
</evidence>
<dbReference type="VEuPathDB" id="VectorBase:LDEU007954"/>
<protein>
    <submittedName>
        <fullName evidence="11">Polyhomeotic-like protein 2</fullName>
    </submittedName>
</protein>
<evidence type="ECO:0000256" key="6">
    <source>
        <dbReference type="ARBA" id="ARBA00023242"/>
    </source>
</evidence>
<feature type="region of interest" description="Disordered" evidence="8">
    <location>
        <begin position="637"/>
        <end position="692"/>
    </location>
</feature>
<keyword evidence="12" id="KW-1185">Reference proteome</keyword>